<accession>A0A6B9L6X4</accession>
<evidence type="ECO:0000313" key="2">
    <source>
        <dbReference type="EMBL" id="QHB37477.1"/>
    </source>
</evidence>
<dbReference type="GeneID" id="77924868"/>
<keyword evidence="3" id="KW-1185">Reference proteome</keyword>
<feature type="region of interest" description="Disordered" evidence="1">
    <location>
        <begin position="64"/>
        <end position="84"/>
    </location>
</feature>
<evidence type="ECO:0000256" key="1">
    <source>
        <dbReference type="SAM" id="MobiDB-lite"/>
    </source>
</evidence>
<sequence length="132" mass="14673">MSAIHSVTYQCDHCGFKVEVSSGMDDAGWIHDYDYGSTGVVSGSTDLCPNCVNELRAWLRAGPQHAEERERVNRNKALKERRRTERFALTRHPAGNHKRLAFGPPTTVFGDDDDVDDIVFEDPHGDTNGGLT</sequence>
<dbReference type="KEGG" id="vg:77924868"/>
<dbReference type="RefSeq" id="YP_010649322.1">
    <property type="nucleotide sequence ID" value="NC_070765.1"/>
</dbReference>
<protein>
    <submittedName>
        <fullName evidence="2">Uncharacterized protein</fullName>
    </submittedName>
</protein>
<evidence type="ECO:0000313" key="3">
    <source>
        <dbReference type="Proteomes" id="UP000463915"/>
    </source>
</evidence>
<proteinExistence type="predicted"/>
<dbReference type="Proteomes" id="UP000463915">
    <property type="component" value="Segment"/>
</dbReference>
<name>A0A6B9L6X4_9CAUD</name>
<reference evidence="2 3" key="1">
    <citation type="submission" date="2019-12" db="EMBL/GenBank/DDBJ databases">
        <authorList>
            <person name="Ayuk M.A."/>
            <person name="Robinson C.J."/>
            <person name="Anderson W.A."/>
            <person name="Ullah H."/>
            <person name="Gugssa A."/>
            <person name="Somiranjan G."/>
            <person name="Allen A."/>
            <person name="Lourds M.F."/>
            <person name="Quagraine B.K."/>
            <person name="Smith M."/>
            <person name="Moore M."/>
            <person name="Oliver J."/>
            <person name="Irabor E."/>
            <person name="Roy S.D."/>
            <person name="Bassey G."/>
            <person name="Louis B.N."/>
            <person name="Adu D."/>
            <person name="Akhimien C.E."/>
            <person name="Annor K."/>
            <person name="Archibald A."/>
            <person name="Ashagre K.C."/>
            <person name="Baity M.R."/>
            <person name="Barnes K.J."/>
            <person name="Barrios L.E."/>
            <person name="Black A.C."/>
            <person name="Bowen'Kauth M.S."/>
            <person name="Bowman K.N."/>
            <person name="Breaux D.L."/>
            <person name="Brooks J.A."/>
            <person name="Bwayili H.A."/>
            <person name="Caine T."/>
            <person name="Williams A.Y."/>
            <person name="Norris L.J."/>
            <person name="Nwozo E.O."/>
            <person name="Prosper P.L."/>
            <person name="Rankin N.A."/>
            <person name="Richardson K.M."/>
            <person name="Robinson D.M."/>
            <person name="Salters D.J."/>
            <person name="Savage M.A."/>
            <person name="Solomon S.M."/>
            <person name="Williams L.R."/>
            <person name="Curtis N."/>
            <person name="Garlena R.A."/>
            <person name="Russell D.A."/>
            <person name="Pope W.H."/>
            <person name="Jacobs-Sera D."/>
            <person name="Hatfull G.F."/>
        </authorList>
    </citation>
    <scope>NUCLEOTIDE SEQUENCE [LARGE SCALE GENOMIC DNA]</scope>
</reference>
<dbReference type="EMBL" id="MN813687">
    <property type="protein sequence ID" value="QHB37477.1"/>
    <property type="molecule type" value="Genomic_DNA"/>
</dbReference>
<organism evidence="2 3">
    <name type="scientific">Mycobacterium phage Onyinye</name>
    <dbReference type="NCBI Taxonomy" id="2686235"/>
    <lineage>
        <taxon>Viruses</taxon>
        <taxon>Duplodnaviria</taxon>
        <taxon>Heunggongvirae</taxon>
        <taxon>Uroviricota</taxon>
        <taxon>Caudoviricetes</taxon>
        <taxon>Onyinyevirus</taxon>
        <taxon>Onyinyevirus onyinye</taxon>
    </lineage>
</organism>
<gene>
    <name evidence="2" type="primary">73</name>
    <name evidence="2" type="ORF">SEA_ONYINYE_73</name>
</gene>